<feature type="region of interest" description="Disordered" evidence="4">
    <location>
        <begin position="1"/>
        <end position="34"/>
    </location>
</feature>
<dbReference type="EMBL" id="PEBD01000010">
    <property type="protein sequence ID" value="PHV65447.1"/>
    <property type="molecule type" value="Genomic_DNA"/>
</dbReference>
<feature type="region of interest" description="Disordered" evidence="4">
    <location>
        <begin position="355"/>
        <end position="388"/>
    </location>
</feature>
<keyword evidence="3" id="KW-0732">Signal</keyword>
<sequence>MKCSVPAEQIDDSFGSRTQPFANPRNPKGKAVSHKHPWRVRIAAALALLVGVTTAACGSADEATVTADGKTELRYLSFPATVQFPELAADLGYFTKVSIKAVGETTSGPQSIQAAATGDTDFGHAFNGAIVKLASAGSPITAVVDSYGADEKTFNGFYVLEDSPIRTARDLIGKKIGINTLGAHSEFVIREWLAREGLSKDEIASVQLLVVPPINNESSLRQGQIDVGAFNSIFQQRALQNGGIRELFTDRIFGDFSYGSYVFRDEFIKKNPEAVKDFVQGTARAIRWTQVTPQAEVVARFKDIITKRGRGEDPALAEYWKSSSIPTPGGVIKPEEFQLWIDWLVRNNELDKGKLTPQDIFTNDDNPYADGTYQPDSGPDGAPVVAAK</sequence>
<dbReference type="Gene3D" id="3.40.190.10">
    <property type="entry name" value="Periplasmic binding protein-like II"/>
    <property type="match status" value="2"/>
</dbReference>
<comment type="subcellular location">
    <subcellularLocation>
        <location evidence="1">Periplasm</location>
    </subcellularLocation>
</comment>
<dbReference type="Proteomes" id="UP000225108">
    <property type="component" value="Unassembled WGS sequence"/>
</dbReference>
<dbReference type="InterPro" id="IPR015168">
    <property type="entry name" value="SsuA/THI5"/>
</dbReference>
<protein>
    <submittedName>
        <fullName evidence="6">ABC transporter substrate-binding protein</fullName>
    </submittedName>
</protein>
<feature type="domain" description="SsuA/THI5-like" evidence="5">
    <location>
        <begin position="87"/>
        <end position="294"/>
    </location>
</feature>
<dbReference type="Pfam" id="PF09084">
    <property type="entry name" value="NMT1"/>
    <property type="match status" value="1"/>
</dbReference>
<evidence type="ECO:0000256" key="3">
    <source>
        <dbReference type="ARBA" id="ARBA00022729"/>
    </source>
</evidence>
<evidence type="ECO:0000313" key="6">
    <source>
        <dbReference type="EMBL" id="PHV65447.1"/>
    </source>
</evidence>
<gene>
    <name evidence="6" type="ORF">CSW57_16900</name>
</gene>
<accession>A0A2G3PI02</accession>
<dbReference type="GO" id="GO:0042597">
    <property type="term" value="C:periplasmic space"/>
    <property type="evidence" value="ECO:0007669"/>
    <property type="project" value="UniProtKB-SubCell"/>
</dbReference>
<reference evidence="6 7" key="1">
    <citation type="submission" date="2017-10" db="EMBL/GenBank/DDBJ databases">
        <title>The draft genome sequence of Williamsia sp. BULT 1.1 isolated from the semi-arid grassland soils from South Africa.</title>
        <authorList>
            <person name="Kabwe M.H."/>
            <person name="Govender N."/>
            <person name="Mutseka Lunga P."/>
            <person name="Vikram S."/>
            <person name="Makhalanyane T.P."/>
        </authorList>
    </citation>
    <scope>NUCLEOTIDE SEQUENCE [LARGE SCALE GENOMIC DNA]</scope>
    <source>
        <strain evidence="6 7">BULT 1.1</strain>
    </source>
</reference>
<dbReference type="PANTHER" id="PTHR30024:SF47">
    <property type="entry name" value="TAURINE-BINDING PERIPLASMIC PROTEIN"/>
    <property type="match status" value="1"/>
</dbReference>
<dbReference type="SUPFAM" id="SSF53850">
    <property type="entry name" value="Periplasmic binding protein-like II"/>
    <property type="match status" value="1"/>
</dbReference>
<evidence type="ECO:0000259" key="5">
    <source>
        <dbReference type="Pfam" id="PF09084"/>
    </source>
</evidence>
<dbReference type="PANTHER" id="PTHR30024">
    <property type="entry name" value="ALIPHATIC SULFONATES-BINDING PROTEIN-RELATED"/>
    <property type="match status" value="1"/>
</dbReference>
<evidence type="ECO:0000256" key="4">
    <source>
        <dbReference type="SAM" id="MobiDB-lite"/>
    </source>
</evidence>
<proteinExistence type="inferred from homology"/>
<evidence type="ECO:0000313" key="7">
    <source>
        <dbReference type="Proteomes" id="UP000225108"/>
    </source>
</evidence>
<dbReference type="AlphaFoldDB" id="A0A2G3PI02"/>
<evidence type="ECO:0000256" key="1">
    <source>
        <dbReference type="ARBA" id="ARBA00004418"/>
    </source>
</evidence>
<name>A0A2G3PI02_WILMA</name>
<comment type="caution">
    <text evidence="6">The sequence shown here is derived from an EMBL/GenBank/DDBJ whole genome shotgun (WGS) entry which is preliminary data.</text>
</comment>
<comment type="similarity">
    <text evidence="2">Belongs to the bacterial solute-binding protein SsuA/TauA family.</text>
</comment>
<organism evidence="6 7">
    <name type="scientific">Williamsia marianensis</name>
    <dbReference type="NCBI Taxonomy" id="85044"/>
    <lineage>
        <taxon>Bacteria</taxon>
        <taxon>Bacillati</taxon>
        <taxon>Actinomycetota</taxon>
        <taxon>Actinomycetes</taxon>
        <taxon>Mycobacteriales</taxon>
        <taxon>Nocardiaceae</taxon>
        <taxon>Williamsia</taxon>
    </lineage>
</organism>
<evidence type="ECO:0000256" key="2">
    <source>
        <dbReference type="ARBA" id="ARBA00010742"/>
    </source>
</evidence>